<name>A0A1M4U646_9BACT</name>
<feature type="transmembrane region" description="Helical" evidence="6">
    <location>
        <begin position="507"/>
        <end position="525"/>
    </location>
</feature>
<keyword evidence="4 6" id="KW-1133">Transmembrane helix</keyword>
<dbReference type="GO" id="GO:0032153">
    <property type="term" value="C:cell division site"/>
    <property type="evidence" value="ECO:0007669"/>
    <property type="project" value="TreeGrafter"/>
</dbReference>
<feature type="transmembrane region" description="Helical" evidence="6">
    <location>
        <begin position="531"/>
        <end position="562"/>
    </location>
</feature>
<feature type="transmembrane region" description="Helical" evidence="6">
    <location>
        <begin position="437"/>
        <end position="455"/>
    </location>
</feature>
<evidence type="ECO:0000313" key="9">
    <source>
        <dbReference type="Proteomes" id="UP000184048"/>
    </source>
</evidence>
<feature type="transmembrane region" description="Helical" evidence="6">
    <location>
        <begin position="687"/>
        <end position="705"/>
    </location>
</feature>
<dbReference type="GO" id="GO:0008360">
    <property type="term" value="P:regulation of cell shape"/>
    <property type="evidence" value="ECO:0007669"/>
    <property type="project" value="UniProtKB-KW"/>
</dbReference>
<evidence type="ECO:0000256" key="5">
    <source>
        <dbReference type="ARBA" id="ARBA00023136"/>
    </source>
</evidence>
<keyword evidence="9" id="KW-1185">Reference proteome</keyword>
<evidence type="ECO:0000256" key="1">
    <source>
        <dbReference type="ARBA" id="ARBA00004141"/>
    </source>
</evidence>
<feature type="transmembrane region" description="Helical" evidence="6">
    <location>
        <begin position="753"/>
        <end position="774"/>
    </location>
</feature>
<dbReference type="SUPFAM" id="SSF56601">
    <property type="entry name" value="beta-lactamase/transpeptidase-like"/>
    <property type="match status" value="1"/>
</dbReference>
<keyword evidence="8" id="KW-0131">Cell cycle</keyword>
<protein>
    <submittedName>
        <fullName evidence="8">Cell division protein FtsW, lipid II flippase</fullName>
    </submittedName>
</protein>
<evidence type="ECO:0000256" key="6">
    <source>
        <dbReference type="SAM" id="Phobius"/>
    </source>
</evidence>
<dbReference type="InterPro" id="IPR001460">
    <property type="entry name" value="PCN-bd_Tpept"/>
</dbReference>
<feature type="domain" description="Penicillin-binding protein transpeptidase" evidence="7">
    <location>
        <begin position="1028"/>
        <end position="1342"/>
    </location>
</feature>
<dbReference type="Proteomes" id="UP000184048">
    <property type="component" value="Unassembled WGS sequence"/>
</dbReference>
<dbReference type="GO" id="GO:0015648">
    <property type="term" value="F:lipid-linked peptidoglycan transporter activity"/>
    <property type="evidence" value="ECO:0007669"/>
    <property type="project" value="TreeGrafter"/>
</dbReference>
<feature type="transmembrane region" description="Helical" evidence="6">
    <location>
        <begin position="717"/>
        <end position="741"/>
    </location>
</feature>
<dbReference type="InterPro" id="IPR001182">
    <property type="entry name" value="FtsW/RodA"/>
</dbReference>
<keyword evidence="2 6" id="KW-0812">Transmembrane</keyword>
<keyword evidence="5 6" id="KW-0472">Membrane</keyword>
<feature type="transmembrane region" description="Helical" evidence="6">
    <location>
        <begin position="32"/>
        <end position="52"/>
    </location>
</feature>
<gene>
    <name evidence="8" type="ORF">SAMN02745131_00536</name>
</gene>
<dbReference type="EMBL" id="FQUU01000002">
    <property type="protein sequence ID" value="SHE52113.1"/>
    <property type="molecule type" value="Genomic_DNA"/>
</dbReference>
<feature type="transmembrane region" description="Helical" evidence="6">
    <location>
        <begin position="395"/>
        <end position="416"/>
    </location>
</feature>
<reference evidence="8 9" key="1">
    <citation type="submission" date="2016-11" db="EMBL/GenBank/DDBJ databases">
        <authorList>
            <person name="Jaros S."/>
            <person name="Januszkiewicz K."/>
            <person name="Wedrychowicz H."/>
        </authorList>
    </citation>
    <scope>NUCLEOTIDE SEQUENCE [LARGE SCALE GENOMIC DNA]</scope>
    <source>
        <strain evidence="8 9">DSM 18119</strain>
    </source>
</reference>
<dbReference type="GO" id="GO:0051301">
    <property type="term" value="P:cell division"/>
    <property type="evidence" value="ECO:0007669"/>
    <property type="project" value="UniProtKB-KW"/>
</dbReference>
<dbReference type="Gene3D" id="3.40.710.10">
    <property type="entry name" value="DD-peptidase/beta-lactamase superfamily"/>
    <property type="match status" value="1"/>
</dbReference>
<comment type="subcellular location">
    <subcellularLocation>
        <location evidence="1">Membrane</location>
        <topology evidence="1">Multi-pass membrane protein</topology>
    </subcellularLocation>
</comment>
<feature type="transmembrane region" description="Helical" evidence="6">
    <location>
        <begin position="364"/>
        <end position="383"/>
    </location>
</feature>
<dbReference type="GO" id="GO:0008658">
    <property type="term" value="F:penicillin binding"/>
    <property type="evidence" value="ECO:0007669"/>
    <property type="project" value="InterPro"/>
</dbReference>
<sequence>MQLYQKILQLKTLYTRMTNGLQHHTSRIKERIGLIGIAVILLLLFNSLFTVLKRDFTEVPSRVEQGTIVNLNDESPGQRLKQMLEKGFYFEDPKDIQLISSIVSQKLNSENDIIDNIGELNKSKYNVNADEAYATGGASFRKRVEVSRKLLGFTGADSLRFNQERTSPPSLASNLNVGLGAHTISGSIRNRNETKVNGVLVRLTMVIPQDSIYSTEVTDATGQRIQKAPGLQKIYATDSFNRSQLISLIAYTRTDADGKFAFSGLPEGKSYELLPMQPGFQFGPSKGVQELKEDAAFTFIQLPHTIKLLSTKDFTDLKKEGSLIVRTPDQVTKWYWIIVIVFIVGFFLLHVILSIRFSATDQYILPIVMLLTGLSLLTLLSLQDPLRDRFLARSTLWYLAGGFTGIILLLLFDLRRFTADSGLYRMFAFRDNRGSKGIQWAGLAMLLLLLTILLGTGPEGSGVKVNLFGFQPSEMVKFLIIIFLAGFFAANERFLAEYVTMKKRWSFFWMALGAILASILLFLMLGDLGPAIVVCFTFIILFSFSRGDFAFMVASVVLYVLANWILKNIWISTGVTILIMLLVMLFIRKQLSESAIMALVVVSGFMLIDQVPLLHNIFPGPVQRLTDRKAIWLNKWDNEVFGGDQIANGIWAMSSGGIQGQGVGEGFAKTIPEAHTDMILPSLGEDFGWAGIISVFILFLIYLHRSILIGRQTGRPFLFYLCTGIGICTFVQFLLIAGGSIGALPLSGVSLPFVSYGGTSLICNMLAAGFLLSVSMVRGTAVQMNYISKQQDKNMLPALVAACIGVILLTINVSRYLFNNKQWVVQPALVADRSGARMFSYNPRIAILINKLQAGSLFDRNGKLLATSKPEMIASQKDSLIKAGLDPRSLESLSHKRSDRYYPFAEEMFFWIGDANTNIFYGGNNGFFAEYALDAELRGFETPVKTFTVSATRFRENRFLPRRITEMTVSQKDYTVLAPLLLAGINSEKVEAFKKRNRDVQLSMDAALQTSIQQSFSMDDSLQDNRISTVILDDSTGDVLASAMYPLPPVNNWDQLNLSLLEQNKLSSWSTNTDLGFTYATQPGSTAKIATTLAAFNKLGMAAANKTILIKPQDLIRIKSAEPDEAGNISLERALVKSNNSYFIKLANEERLQEEMATIYMQTGMFLHGVGGYYYEMNPRNQQQEEKWRTFWRKTEFSSLKSYDKNDIRKTRGRGVSGMAWGQGELIATPAAIARLAASVSNHGVLIPHRFVLKISDSLIKTMQGISIANDSQYAATIKSYMLEQSANKVKDLHLVVAGKTGTPERIWKGERINDGWYVFFVPKAKGPGHIVVCTRIEKAKGSSEAVKLAGKHIIPKLLQAGYIEGMK</sequence>
<dbReference type="Pfam" id="PF01098">
    <property type="entry name" value="FTSW_RODA_SPOVE"/>
    <property type="match status" value="1"/>
</dbReference>
<evidence type="ECO:0000259" key="7">
    <source>
        <dbReference type="Pfam" id="PF00905"/>
    </source>
</evidence>
<dbReference type="STRING" id="1121884.SAMN02745131_00536"/>
<feature type="transmembrane region" description="Helical" evidence="6">
    <location>
        <begin position="334"/>
        <end position="352"/>
    </location>
</feature>
<evidence type="ECO:0000256" key="4">
    <source>
        <dbReference type="ARBA" id="ARBA00022989"/>
    </source>
</evidence>
<organism evidence="8 9">
    <name type="scientific">Flavisolibacter ginsengisoli DSM 18119</name>
    <dbReference type="NCBI Taxonomy" id="1121884"/>
    <lineage>
        <taxon>Bacteria</taxon>
        <taxon>Pseudomonadati</taxon>
        <taxon>Bacteroidota</taxon>
        <taxon>Chitinophagia</taxon>
        <taxon>Chitinophagales</taxon>
        <taxon>Chitinophagaceae</taxon>
        <taxon>Flavisolibacter</taxon>
    </lineage>
</organism>
<dbReference type="GO" id="GO:0005886">
    <property type="term" value="C:plasma membrane"/>
    <property type="evidence" value="ECO:0007669"/>
    <property type="project" value="TreeGrafter"/>
</dbReference>
<dbReference type="InterPro" id="IPR012338">
    <property type="entry name" value="Beta-lactam/transpept-like"/>
</dbReference>
<feature type="transmembrane region" description="Helical" evidence="6">
    <location>
        <begin position="569"/>
        <end position="587"/>
    </location>
</feature>
<proteinExistence type="predicted"/>
<feature type="transmembrane region" description="Helical" evidence="6">
    <location>
        <begin position="795"/>
        <end position="818"/>
    </location>
</feature>
<dbReference type="Pfam" id="PF00905">
    <property type="entry name" value="Transpeptidase"/>
    <property type="match status" value="1"/>
</dbReference>
<keyword evidence="8" id="KW-0132">Cell division</keyword>
<feature type="transmembrane region" description="Helical" evidence="6">
    <location>
        <begin position="475"/>
        <end position="495"/>
    </location>
</feature>
<evidence type="ECO:0000313" key="8">
    <source>
        <dbReference type="EMBL" id="SHE52113.1"/>
    </source>
</evidence>
<dbReference type="PANTHER" id="PTHR30474">
    <property type="entry name" value="CELL CYCLE PROTEIN"/>
    <property type="match status" value="1"/>
</dbReference>
<evidence type="ECO:0000256" key="2">
    <source>
        <dbReference type="ARBA" id="ARBA00022692"/>
    </source>
</evidence>
<accession>A0A1M4U646</accession>
<keyword evidence="3" id="KW-0133">Cell shape</keyword>
<dbReference type="PANTHER" id="PTHR30474:SF3">
    <property type="entry name" value="PEPTIDOGLYCAN GLYCOSYLTRANSFERASE RODA"/>
    <property type="match status" value="1"/>
</dbReference>
<evidence type="ECO:0000256" key="3">
    <source>
        <dbReference type="ARBA" id="ARBA00022960"/>
    </source>
</evidence>